<evidence type="ECO:0000313" key="2">
    <source>
        <dbReference type="EMBL" id="KAK7037227.1"/>
    </source>
</evidence>
<dbReference type="AlphaFoldDB" id="A0AAW0CEB8"/>
<dbReference type="EMBL" id="JAYKXP010000048">
    <property type="protein sequence ID" value="KAK7037227.1"/>
    <property type="molecule type" value="Genomic_DNA"/>
</dbReference>
<protein>
    <submittedName>
        <fullName evidence="2">Uncharacterized protein</fullName>
    </submittedName>
</protein>
<feature type="coiled-coil region" evidence="1">
    <location>
        <begin position="171"/>
        <end position="233"/>
    </location>
</feature>
<evidence type="ECO:0000313" key="3">
    <source>
        <dbReference type="Proteomes" id="UP001383192"/>
    </source>
</evidence>
<organism evidence="2 3">
    <name type="scientific">Paramarasmius palmivorus</name>
    <dbReference type="NCBI Taxonomy" id="297713"/>
    <lineage>
        <taxon>Eukaryota</taxon>
        <taxon>Fungi</taxon>
        <taxon>Dikarya</taxon>
        <taxon>Basidiomycota</taxon>
        <taxon>Agaricomycotina</taxon>
        <taxon>Agaricomycetes</taxon>
        <taxon>Agaricomycetidae</taxon>
        <taxon>Agaricales</taxon>
        <taxon>Marasmiineae</taxon>
        <taxon>Marasmiaceae</taxon>
        <taxon>Paramarasmius</taxon>
    </lineage>
</organism>
<accession>A0AAW0CEB8</accession>
<proteinExistence type="predicted"/>
<comment type="caution">
    <text evidence="2">The sequence shown here is derived from an EMBL/GenBank/DDBJ whole genome shotgun (WGS) entry which is preliminary data.</text>
</comment>
<evidence type="ECO:0000256" key="1">
    <source>
        <dbReference type="SAM" id="Coils"/>
    </source>
</evidence>
<keyword evidence="3" id="KW-1185">Reference proteome</keyword>
<gene>
    <name evidence="2" type="ORF">VNI00_011218</name>
</gene>
<name>A0AAW0CEB8_9AGAR</name>
<sequence length="240" mass="28219">MDIRWTLEIQNSQQWQPVARDDELERLFLTRNQCNMIYSPLFYEKYKDNPLHVQQQYGEKKIRRSQGLAKICSRQRAVNHLHKISLLRVAKEFLTAAKEWADDRGMDGEIQQFADQSKGYHSSNPIIHQNPLVAVKPESSSLANPFKASTATVNQAQQSESEAVDVVISHLGQWRTEKRALEEEHENLREENDMLREETLQWMQDLNDATERERKLEERLRESEKKRLKLKIMMKATCGR</sequence>
<reference evidence="2 3" key="1">
    <citation type="submission" date="2024-01" db="EMBL/GenBank/DDBJ databases">
        <title>A draft genome for a cacao thread blight-causing isolate of Paramarasmius palmivorus.</title>
        <authorList>
            <person name="Baruah I.K."/>
            <person name="Bukari Y."/>
            <person name="Amoako-Attah I."/>
            <person name="Meinhardt L.W."/>
            <person name="Bailey B.A."/>
            <person name="Cohen S.P."/>
        </authorList>
    </citation>
    <scope>NUCLEOTIDE SEQUENCE [LARGE SCALE GENOMIC DNA]</scope>
    <source>
        <strain evidence="2 3">GH-12</strain>
    </source>
</reference>
<keyword evidence="1" id="KW-0175">Coiled coil</keyword>
<dbReference type="Proteomes" id="UP001383192">
    <property type="component" value="Unassembled WGS sequence"/>
</dbReference>